<proteinExistence type="predicted"/>
<dbReference type="STRING" id="484498.SAMN05421686_101136"/>
<dbReference type="Proteomes" id="UP000185639">
    <property type="component" value="Unassembled WGS sequence"/>
</dbReference>
<name>A0A1N7IY89_9GAMM</name>
<evidence type="ECO:0000256" key="1">
    <source>
        <dbReference type="SAM" id="MobiDB-lite"/>
    </source>
</evidence>
<sequence length="352" mass="40776">MNPIIKWASVHKIDITKKFDSKTTMINGDTDATDFVSKLLDDVSKSSAYKYYRFRSNTTEVHNIINSLSDNEWEDSATRISNRLYEAEEKAQKQVENLTDLRRGGLLQIYLENDNATLYVITKVDYDDYLGESLKKESGLPWEKRTQKVAIIEFNEEDHIVKVRDTNSTISTYWWDSFLELVELNSSQKNTKSAFMEIDNLLTRKVKKKSKIDYWNIRNSVLCYFRNNEGFSITGLIENTLLHYTPDNSSIDIKSLSEDLLNLPEKKNFDSQFDISISHIKGRIKKNIPLRENLELRFNGEIENLKDIIKAGEDSEGRKFIKIFSDTGYEEFKSSNNDSATENSQSDGARKE</sequence>
<dbReference type="OrthoDB" id="5906213at2"/>
<evidence type="ECO:0000313" key="3">
    <source>
        <dbReference type="Proteomes" id="UP000185639"/>
    </source>
</evidence>
<accession>A0A1N7IY89</accession>
<protein>
    <recommendedName>
        <fullName evidence="4">Nucleoid-associated protein YejK</fullName>
    </recommendedName>
</protein>
<dbReference type="RefSeq" id="WP_076513387.1">
    <property type="nucleotide sequence ID" value="NZ_FTOH01000001.1"/>
</dbReference>
<evidence type="ECO:0008006" key="4">
    <source>
        <dbReference type="Google" id="ProtNLM"/>
    </source>
</evidence>
<keyword evidence="3" id="KW-1185">Reference proteome</keyword>
<dbReference type="EMBL" id="FTOH01000001">
    <property type="protein sequence ID" value="SIS42029.1"/>
    <property type="molecule type" value="Genomic_DNA"/>
</dbReference>
<organism evidence="2 3">
    <name type="scientific">Thalassolituus maritimus</name>
    <dbReference type="NCBI Taxonomy" id="484498"/>
    <lineage>
        <taxon>Bacteria</taxon>
        <taxon>Pseudomonadati</taxon>
        <taxon>Pseudomonadota</taxon>
        <taxon>Gammaproteobacteria</taxon>
        <taxon>Oceanospirillales</taxon>
        <taxon>Oceanospirillaceae</taxon>
        <taxon>Thalassolituus</taxon>
    </lineage>
</organism>
<feature type="region of interest" description="Disordered" evidence="1">
    <location>
        <begin position="332"/>
        <end position="352"/>
    </location>
</feature>
<dbReference type="AlphaFoldDB" id="A0A1N7IY89"/>
<reference evidence="3" key="1">
    <citation type="submission" date="2017-01" db="EMBL/GenBank/DDBJ databases">
        <authorList>
            <person name="Varghese N."/>
            <person name="Submissions S."/>
        </authorList>
    </citation>
    <scope>NUCLEOTIDE SEQUENCE [LARGE SCALE GENOMIC DNA]</scope>
    <source>
        <strain evidence="3">DSM 24913</strain>
    </source>
</reference>
<feature type="compositionally biased region" description="Polar residues" evidence="1">
    <location>
        <begin position="334"/>
        <end position="352"/>
    </location>
</feature>
<gene>
    <name evidence="2" type="ORF">SAMN05421686_101136</name>
</gene>
<evidence type="ECO:0000313" key="2">
    <source>
        <dbReference type="EMBL" id="SIS42029.1"/>
    </source>
</evidence>